<dbReference type="InParanoid" id="G2XY51"/>
<evidence type="ECO:0000313" key="2">
    <source>
        <dbReference type="Proteomes" id="UP000008177"/>
    </source>
</evidence>
<evidence type="ECO:0000313" key="1">
    <source>
        <dbReference type="EMBL" id="CCD45388.1"/>
    </source>
</evidence>
<name>G2XY51_BOTF4</name>
<dbReference type="AlphaFoldDB" id="G2XY51"/>
<dbReference type="Proteomes" id="UP000008177">
    <property type="component" value="Unplaced contigs"/>
</dbReference>
<sequence>MKISYRPETISRHGKVDTIRYINLRPHLPAPEDLHPSPLGLAVQTKLKVMEAF</sequence>
<gene>
    <name evidence="1" type="ORF">BofuT4_uP044060.1</name>
</gene>
<dbReference type="EMBL" id="FQ790278">
    <property type="protein sequence ID" value="CCD45388.1"/>
    <property type="molecule type" value="Genomic_DNA"/>
</dbReference>
<reference evidence="2" key="1">
    <citation type="journal article" date="2011" name="PLoS Genet.">
        <title>Genomic analysis of the necrotrophic fungal pathogens Sclerotinia sclerotiorum and Botrytis cinerea.</title>
        <authorList>
            <person name="Amselem J."/>
            <person name="Cuomo C.A."/>
            <person name="van Kan J.A."/>
            <person name="Viaud M."/>
            <person name="Benito E.P."/>
            <person name="Couloux A."/>
            <person name="Coutinho P.M."/>
            <person name="de Vries R.P."/>
            <person name="Dyer P.S."/>
            <person name="Fillinger S."/>
            <person name="Fournier E."/>
            <person name="Gout L."/>
            <person name="Hahn M."/>
            <person name="Kohn L."/>
            <person name="Lapalu N."/>
            <person name="Plummer K.M."/>
            <person name="Pradier J.M."/>
            <person name="Quevillon E."/>
            <person name="Sharon A."/>
            <person name="Simon A."/>
            <person name="ten Have A."/>
            <person name="Tudzynski B."/>
            <person name="Tudzynski P."/>
            <person name="Wincker P."/>
            <person name="Andrew M."/>
            <person name="Anthouard V."/>
            <person name="Beever R.E."/>
            <person name="Beffa R."/>
            <person name="Benoit I."/>
            <person name="Bouzid O."/>
            <person name="Brault B."/>
            <person name="Chen Z."/>
            <person name="Choquer M."/>
            <person name="Collemare J."/>
            <person name="Cotton P."/>
            <person name="Danchin E.G."/>
            <person name="Da Silva C."/>
            <person name="Gautier A."/>
            <person name="Giraud C."/>
            <person name="Giraud T."/>
            <person name="Gonzalez C."/>
            <person name="Grossetete S."/>
            <person name="Guldener U."/>
            <person name="Henrissat B."/>
            <person name="Howlett B.J."/>
            <person name="Kodira C."/>
            <person name="Kretschmer M."/>
            <person name="Lappartient A."/>
            <person name="Leroch M."/>
            <person name="Levis C."/>
            <person name="Mauceli E."/>
            <person name="Neuveglise C."/>
            <person name="Oeser B."/>
            <person name="Pearson M."/>
            <person name="Poulain J."/>
            <person name="Poussereau N."/>
            <person name="Quesneville H."/>
            <person name="Rascle C."/>
            <person name="Schumacher J."/>
            <person name="Segurens B."/>
            <person name="Sexton A."/>
            <person name="Silva E."/>
            <person name="Sirven C."/>
            <person name="Soanes D.M."/>
            <person name="Talbot N.J."/>
            <person name="Templeton M."/>
            <person name="Yandava C."/>
            <person name="Yarden O."/>
            <person name="Zeng Q."/>
            <person name="Rollins J.A."/>
            <person name="Lebrun M.H."/>
            <person name="Dickman M."/>
        </authorList>
    </citation>
    <scope>NUCLEOTIDE SEQUENCE [LARGE SCALE GENOMIC DNA]</scope>
    <source>
        <strain evidence="2">T4</strain>
    </source>
</reference>
<proteinExistence type="predicted"/>
<accession>G2XY51</accession>
<protein>
    <submittedName>
        <fullName evidence="1">Uncharacterized protein</fullName>
    </submittedName>
</protein>
<organism evidence="1 2">
    <name type="scientific">Botryotinia fuckeliana (strain T4)</name>
    <name type="common">Noble rot fungus</name>
    <name type="synonym">Botrytis cinerea</name>
    <dbReference type="NCBI Taxonomy" id="999810"/>
    <lineage>
        <taxon>Eukaryota</taxon>
        <taxon>Fungi</taxon>
        <taxon>Dikarya</taxon>
        <taxon>Ascomycota</taxon>
        <taxon>Pezizomycotina</taxon>
        <taxon>Leotiomycetes</taxon>
        <taxon>Helotiales</taxon>
        <taxon>Sclerotiniaceae</taxon>
        <taxon>Botrytis</taxon>
    </lineage>
</organism>
<dbReference type="HOGENOM" id="CLU_3068370_0_0_1"/>